<dbReference type="GO" id="GO:0003676">
    <property type="term" value="F:nucleic acid binding"/>
    <property type="evidence" value="ECO:0007669"/>
    <property type="project" value="InterPro"/>
</dbReference>
<gene>
    <name evidence="13" type="primary">LOC115624684</name>
</gene>
<evidence type="ECO:0000313" key="13">
    <source>
        <dbReference type="RefSeq" id="XP_030375346.1"/>
    </source>
</evidence>
<dbReference type="GeneID" id="115624684"/>
<organism evidence="12 13">
    <name type="scientific">Drosophila lebanonensis</name>
    <name type="common">Fruit fly</name>
    <name type="synonym">Scaptodrosophila lebanonensis</name>
    <dbReference type="NCBI Taxonomy" id="7225"/>
    <lineage>
        <taxon>Eukaryota</taxon>
        <taxon>Metazoa</taxon>
        <taxon>Ecdysozoa</taxon>
        <taxon>Arthropoda</taxon>
        <taxon>Hexapoda</taxon>
        <taxon>Insecta</taxon>
        <taxon>Pterygota</taxon>
        <taxon>Neoptera</taxon>
        <taxon>Endopterygota</taxon>
        <taxon>Diptera</taxon>
        <taxon>Brachycera</taxon>
        <taxon>Muscomorpha</taxon>
        <taxon>Ephydroidea</taxon>
        <taxon>Drosophilidae</taxon>
        <taxon>Scaptodrosophila</taxon>
    </lineage>
</organism>
<feature type="compositionally biased region" description="Basic and acidic residues" evidence="9">
    <location>
        <begin position="283"/>
        <end position="315"/>
    </location>
</feature>
<evidence type="ECO:0000256" key="9">
    <source>
        <dbReference type="SAM" id="MobiDB-lite"/>
    </source>
</evidence>
<dbReference type="CTD" id="35539"/>
<keyword evidence="5" id="KW-0943">RNA-mediated gene silencing</keyword>
<feature type="compositionally biased region" description="Basic and acidic residues" evidence="9">
    <location>
        <begin position="479"/>
        <end position="488"/>
    </location>
</feature>
<evidence type="ECO:0000259" key="10">
    <source>
        <dbReference type="Pfam" id="PF04959"/>
    </source>
</evidence>
<feature type="region of interest" description="Disordered" evidence="9">
    <location>
        <begin position="283"/>
        <end position="539"/>
    </location>
</feature>
<feature type="compositionally biased region" description="Basic residues" evidence="9">
    <location>
        <begin position="374"/>
        <end position="385"/>
    </location>
</feature>
<evidence type="ECO:0000256" key="6">
    <source>
        <dbReference type="ARBA" id="ARBA00023242"/>
    </source>
</evidence>
<dbReference type="GO" id="GO:0031053">
    <property type="term" value="P:primary miRNA processing"/>
    <property type="evidence" value="ECO:0007669"/>
    <property type="project" value="TreeGrafter"/>
</dbReference>
<dbReference type="InterPro" id="IPR012677">
    <property type="entry name" value="Nucleotide-bd_a/b_plait_sf"/>
</dbReference>
<proteinExistence type="inferred from homology"/>
<evidence type="ECO:0000256" key="5">
    <source>
        <dbReference type="ARBA" id="ARBA00023158"/>
    </source>
</evidence>
<dbReference type="RefSeq" id="XP_030375346.1">
    <property type="nucleotide sequence ID" value="XM_030519486.1"/>
</dbReference>
<feature type="compositionally biased region" description="Basic and acidic residues" evidence="9">
    <location>
        <begin position="527"/>
        <end position="536"/>
    </location>
</feature>
<dbReference type="GO" id="GO:0016604">
    <property type="term" value="C:nuclear body"/>
    <property type="evidence" value="ECO:0007669"/>
    <property type="project" value="TreeGrafter"/>
</dbReference>
<evidence type="ECO:0000313" key="12">
    <source>
        <dbReference type="Proteomes" id="UP000504634"/>
    </source>
</evidence>
<evidence type="ECO:0000256" key="8">
    <source>
        <dbReference type="ARBA" id="ARBA00030701"/>
    </source>
</evidence>
<dbReference type="Pfam" id="PF12066">
    <property type="entry name" value="SERRATE_Ars2_N"/>
    <property type="match status" value="1"/>
</dbReference>
<accession>A0A6J2TF11</accession>
<comment type="similarity">
    <text evidence="2">Belongs to the ARS2 family.</text>
</comment>
<feature type="domain" description="SERRATE/Ars2 C-terminal" evidence="10">
    <location>
        <begin position="780"/>
        <end position="946"/>
    </location>
</feature>
<feature type="compositionally biased region" description="Basic and acidic residues" evidence="9">
    <location>
        <begin position="8"/>
        <end position="49"/>
    </location>
</feature>
<comment type="subunit">
    <text evidence="3">Interacts with cbp20, Dcr-2 and pasha.</text>
</comment>
<evidence type="ECO:0000256" key="3">
    <source>
        <dbReference type="ARBA" id="ARBA00011796"/>
    </source>
</evidence>
<dbReference type="OrthoDB" id="342064at2759"/>
<feature type="region of interest" description="Disordered" evidence="9">
    <location>
        <begin position="889"/>
        <end position="913"/>
    </location>
</feature>
<dbReference type="AlphaFoldDB" id="A0A6J2TF11"/>
<keyword evidence="6" id="KW-0539">Nucleus</keyword>
<feature type="compositionally biased region" description="Basic and acidic residues" evidence="9">
    <location>
        <begin position="345"/>
        <end position="364"/>
    </location>
</feature>
<dbReference type="Proteomes" id="UP000504634">
    <property type="component" value="Unplaced"/>
</dbReference>
<feature type="region of interest" description="Disordered" evidence="9">
    <location>
        <begin position="127"/>
        <end position="151"/>
    </location>
</feature>
<evidence type="ECO:0000256" key="7">
    <source>
        <dbReference type="ARBA" id="ARBA00025002"/>
    </source>
</evidence>
<evidence type="ECO:0000256" key="2">
    <source>
        <dbReference type="ARBA" id="ARBA00005407"/>
    </source>
</evidence>
<feature type="region of interest" description="Disordered" evidence="9">
    <location>
        <begin position="1"/>
        <end position="107"/>
    </location>
</feature>
<reference evidence="13" key="1">
    <citation type="submission" date="2025-08" db="UniProtKB">
        <authorList>
            <consortium name="RefSeq"/>
        </authorList>
    </citation>
    <scope>IDENTIFICATION</scope>
    <source>
        <strain evidence="13">11010-0011.00</strain>
        <tissue evidence="13">Whole body</tissue>
    </source>
</reference>
<dbReference type="PANTHER" id="PTHR13165:SF0">
    <property type="entry name" value="SERRATE RNA EFFECTOR MOLECULE HOMOLOG"/>
    <property type="match status" value="1"/>
</dbReference>
<keyword evidence="12" id="KW-1185">Reference proteome</keyword>
<dbReference type="InterPro" id="IPR039727">
    <property type="entry name" value="SE/Ars2"/>
</dbReference>
<name>A0A6J2TF11_DROLE</name>
<evidence type="ECO:0000259" key="11">
    <source>
        <dbReference type="Pfam" id="PF12066"/>
    </source>
</evidence>
<sequence>MADSDDEYDRKRRDKFRGERSDSYRPERRDERRPINSSSARDDWAERNPFRGAAASSGGGGGARHRPDYSDYRGPGPRPRYSSPGRDMPPAKRMRPDWGDSEMRPNHRFGGYDPYLMQAWNDHYQSLQSAYPHPGHGPPSRDTAGSNSDTLTQPAMLSLKQFLDTQDEGISDSEVMRKYTEYKTDFKRQQLNEFFVAHKDEEWFKNKYHPEDSLRRSEEQRGFLKKRTEVFVELLENGTIDNVKVDSSQGEALVRVLDVCVIKLEGGTDEDLKVLDEKPKEPLVYERKTEPAEPQIKPKEERTKKDSIENDKDFSKPLSPHLNPVPMGSDEENWDDDVPAPTKNQTKEQDNLIDDKAESTKGDDGSGTESTKDIKRKKTKKRKRKSSNDDSVSSSDSDSNISSDDEEDEQKLKDKYDVEDGLRAEQKAEMEKDRADIKPVPKDVDEETAKETTKSMDTAKADIKSDLGENSTETEVITEGEKDAKEENQMDTNEQTDNTESAKSETNETSADEPPKSTNNDENEPIDVDKLKDGPHPRALHRTSSIFLRNLAPSITKAEIEAICTRFAGYLRVAIADPLVERRWYRRGWITFTRDVNIKEICWSLNNQRLRDCEMGAIVNRDLSRRVRPANGITAHKQVVRADIKLCAKIAMNLDERFKLWSDPAAEDTTTQTIVGESAKNGSNVAGSARYGFNTKNPVLQNITDYLIEEASAEEEELLGLAGDSKDAEGEPIERDEQLLAVLDRLVLYLRIVHSVDYYNHCEYPYEDEMPNRCGIIHARGPAPLRVTNNDVQEYNKAYEGKLQQFLTKIVLLSDDEIKDLGSKDAETEVEKFVQANTQELAKDKWLCPLSGKKFKGPEFIRKHIFNKHEEKVDEVRKEVQYFNNYLRDPKRPQLPEHPGTTKRPEADGVRGGSGFRPPMYPPFSAMPYGFAPPMMGGRGGRGFAPVRRELPLEHQRRLIGYHDLDAPANTDMFD</sequence>
<dbReference type="Gene3D" id="3.30.70.330">
    <property type="match status" value="1"/>
</dbReference>
<dbReference type="Pfam" id="PF04959">
    <property type="entry name" value="ARS2"/>
    <property type="match status" value="1"/>
</dbReference>
<comment type="subcellular location">
    <subcellularLocation>
        <location evidence="1">Nucleus</location>
    </subcellularLocation>
</comment>
<feature type="compositionally biased region" description="Low complexity" evidence="9">
    <location>
        <begin position="389"/>
        <end position="402"/>
    </location>
</feature>
<feature type="compositionally biased region" description="Acidic residues" evidence="9">
    <location>
        <begin position="329"/>
        <end position="338"/>
    </location>
</feature>
<feature type="compositionally biased region" description="Polar residues" evidence="9">
    <location>
        <begin position="490"/>
        <end position="499"/>
    </location>
</feature>
<dbReference type="PANTHER" id="PTHR13165">
    <property type="entry name" value="ARSENITE-RESISTANCE PROTEIN 2"/>
    <property type="match status" value="1"/>
</dbReference>
<feature type="compositionally biased region" description="Low complexity" evidence="9">
    <location>
        <begin position="72"/>
        <end position="86"/>
    </location>
</feature>
<dbReference type="SUPFAM" id="SSF54928">
    <property type="entry name" value="RNA-binding domain, RBD"/>
    <property type="match status" value="1"/>
</dbReference>
<feature type="domain" description="SERRATE/Ars2 N-terminal" evidence="11">
    <location>
        <begin position="160"/>
        <end position="269"/>
    </location>
</feature>
<protein>
    <recommendedName>
        <fullName evidence="4">Serrate RNA effector molecule homolog</fullName>
    </recommendedName>
    <alternativeName>
        <fullName evidence="8">Arsenite-resistance protein 2 homolog</fullName>
    </alternativeName>
</protein>
<comment type="function">
    <text evidence="7">Acts as a mediator between the cap-binding complex (CBC) and RNA-mediated gene silencing (RNAi). Involved in innate immunity via the short interfering RNAs (siRNAs) processing machinery by restricting the viral RNA production. Also involved microRNA (miRNA)-mediated silencing by contributing to the stability and delivery of primary miRNA transcripts to the primary miRNA processing complex containing drosha and pasha.</text>
</comment>
<feature type="compositionally biased region" description="Basic and acidic residues" evidence="9">
    <location>
        <begin position="410"/>
        <end position="467"/>
    </location>
</feature>
<dbReference type="InterPro" id="IPR021933">
    <property type="entry name" value="SERRATE/Ars2_N"/>
</dbReference>
<evidence type="ECO:0000256" key="4">
    <source>
        <dbReference type="ARBA" id="ARBA00017364"/>
    </source>
</evidence>
<evidence type="ECO:0000256" key="1">
    <source>
        <dbReference type="ARBA" id="ARBA00004123"/>
    </source>
</evidence>
<feature type="compositionally biased region" description="Basic and acidic residues" evidence="9">
    <location>
        <begin position="94"/>
        <end position="105"/>
    </location>
</feature>
<dbReference type="InterPro" id="IPR035979">
    <property type="entry name" value="RBD_domain_sf"/>
</dbReference>
<dbReference type="InterPro" id="IPR007042">
    <property type="entry name" value="SERRATE/Ars2_C"/>
</dbReference>